<feature type="region of interest" description="Disordered" evidence="1">
    <location>
        <begin position="1"/>
        <end position="46"/>
    </location>
</feature>
<protein>
    <submittedName>
        <fullName evidence="2">Uncharacterized protein</fullName>
    </submittedName>
</protein>
<evidence type="ECO:0000256" key="1">
    <source>
        <dbReference type="SAM" id="MobiDB-lite"/>
    </source>
</evidence>
<accession>A0A538T9A3</accession>
<dbReference type="AlphaFoldDB" id="A0A538T9A3"/>
<comment type="caution">
    <text evidence="2">The sequence shown here is derived from an EMBL/GenBank/DDBJ whole genome shotgun (WGS) entry which is preliminary data.</text>
</comment>
<dbReference type="Proteomes" id="UP000316852">
    <property type="component" value="Unassembled WGS sequence"/>
</dbReference>
<reference evidence="2 3" key="1">
    <citation type="journal article" date="2019" name="Nat. Microbiol.">
        <title>Mediterranean grassland soil C-N compound turnover is dependent on rainfall and depth, and is mediated by genomically divergent microorganisms.</title>
        <authorList>
            <person name="Diamond S."/>
            <person name="Andeer P.F."/>
            <person name="Li Z."/>
            <person name="Crits-Christoph A."/>
            <person name="Burstein D."/>
            <person name="Anantharaman K."/>
            <person name="Lane K.R."/>
            <person name="Thomas B.C."/>
            <person name="Pan C."/>
            <person name="Northen T.R."/>
            <person name="Banfield J.F."/>
        </authorList>
    </citation>
    <scope>NUCLEOTIDE SEQUENCE [LARGE SCALE GENOMIC DNA]</scope>
    <source>
        <strain evidence="2">WS_6</strain>
    </source>
</reference>
<name>A0A538T9A3_UNCEI</name>
<organism evidence="2 3">
    <name type="scientific">Eiseniibacteriota bacterium</name>
    <dbReference type="NCBI Taxonomy" id="2212470"/>
    <lineage>
        <taxon>Bacteria</taxon>
        <taxon>Candidatus Eiseniibacteriota</taxon>
    </lineage>
</organism>
<sequence length="144" mass="16417">MIRSSVARGATGESSSQAIEESLRPESDTSRQRHSGPDRNFHLVKQGVRKASRALSDRFEAIHRASQPWDDITNGSHELARIARNVPELIDPLSGFLGELEEFVRGPSKMPHLPNDRNRDGNHRNCYNYKANLENRRHRLPRLT</sequence>
<dbReference type="EMBL" id="VBOW01000016">
    <property type="protein sequence ID" value="TMQ60215.1"/>
    <property type="molecule type" value="Genomic_DNA"/>
</dbReference>
<evidence type="ECO:0000313" key="2">
    <source>
        <dbReference type="EMBL" id="TMQ60215.1"/>
    </source>
</evidence>
<gene>
    <name evidence="2" type="ORF">E6K76_02495</name>
</gene>
<proteinExistence type="predicted"/>
<evidence type="ECO:0000313" key="3">
    <source>
        <dbReference type="Proteomes" id="UP000316852"/>
    </source>
</evidence>
<feature type="compositionally biased region" description="Basic and acidic residues" evidence="1">
    <location>
        <begin position="21"/>
        <end position="41"/>
    </location>
</feature>